<name>A0AAV1A9M2_VICFA</name>
<protein>
    <submittedName>
        <fullName evidence="2">Uncharacterized protein</fullName>
    </submittedName>
</protein>
<reference evidence="2 3" key="1">
    <citation type="submission" date="2023-01" db="EMBL/GenBank/DDBJ databases">
        <authorList>
            <person name="Kreplak J."/>
        </authorList>
    </citation>
    <scope>NUCLEOTIDE SEQUENCE [LARGE SCALE GENOMIC DNA]</scope>
</reference>
<sequence>MCQTTSKTEIDLREIGRKLRVEQKCRWLADAVSQNIDGGSTEMGDGKCSDLRRKADEGLAVFSTGEGSMLMRMALERVKRKEADGFWTSFQLFLYNTSHPIPSCLMPCCTSSPFTSIDERKCAVPKQSIGGIARTGYEDEDKGVWVVMKVIWSFVVVNVGWVLGQKR</sequence>
<dbReference type="Proteomes" id="UP001157006">
    <property type="component" value="Chromosome 3"/>
</dbReference>
<dbReference type="EMBL" id="OX451738">
    <property type="protein sequence ID" value="CAI8606213.1"/>
    <property type="molecule type" value="Genomic_DNA"/>
</dbReference>
<keyword evidence="3" id="KW-1185">Reference proteome</keyword>
<keyword evidence="1" id="KW-0472">Membrane</keyword>
<dbReference type="AlphaFoldDB" id="A0AAV1A9M2"/>
<evidence type="ECO:0000256" key="1">
    <source>
        <dbReference type="SAM" id="Phobius"/>
    </source>
</evidence>
<organism evidence="2 3">
    <name type="scientific">Vicia faba</name>
    <name type="common">Broad bean</name>
    <name type="synonym">Faba vulgaris</name>
    <dbReference type="NCBI Taxonomy" id="3906"/>
    <lineage>
        <taxon>Eukaryota</taxon>
        <taxon>Viridiplantae</taxon>
        <taxon>Streptophyta</taxon>
        <taxon>Embryophyta</taxon>
        <taxon>Tracheophyta</taxon>
        <taxon>Spermatophyta</taxon>
        <taxon>Magnoliopsida</taxon>
        <taxon>eudicotyledons</taxon>
        <taxon>Gunneridae</taxon>
        <taxon>Pentapetalae</taxon>
        <taxon>rosids</taxon>
        <taxon>fabids</taxon>
        <taxon>Fabales</taxon>
        <taxon>Fabaceae</taxon>
        <taxon>Papilionoideae</taxon>
        <taxon>50 kb inversion clade</taxon>
        <taxon>NPAAA clade</taxon>
        <taxon>Hologalegina</taxon>
        <taxon>IRL clade</taxon>
        <taxon>Fabeae</taxon>
        <taxon>Vicia</taxon>
    </lineage>
</organism>
<feature type="transmembrane region" description="Helical" evidence="1">
    <location>
        <begin position="144"/>
        <end position="164"/>
    </location>
</feature>
<evidence type="ECO:0000313" key="2">
    <source>
        <dbReference type="EMBL" id="CAI8606213.1"/>
    </source>
</evidence>
<accession>A0AAV1A9M2</accession>
<keyword evidence="1" id="KW-1133">Transmembrane helix</keyword>
<keyword evidence="1" id="KW-0812">Transmembrane</keyword>
<gene>
    <name evidence="2" type="ORF">VFH_III219240</name>
</gene>
<evidence type="ECO:0000313" key="3">
    <source>
        <dbReference type="Proteomes" id="UP001157006"/>
    </source>
</evidence>
<proteinExistence type="predicted"/>